<evidence type="ECO:0000256" key="1">
    <source>
        <dbReference type="SAM" id="MobiDB-lite"/>
    </source>
</evidence>
<evidence type="ECO:0000313" key="2">
    <source>
        <dbReference type="EnsemblPlants" id="TuG1812G0400001487.01.T01.cds324991"/>
    </source>
</evidence>
<dbReference type="Gramene" id="TuG1812G0400001487.01.T01">
    <property type="protein sequence ID" value="TuG1812G0400001487.01.T01.cds324991"/>
    <property type="gene ID" value="TuG1812G0400001487.01"/>
</dbReference>
<feature type="region of interest" description="Disordered" evidence="1">
    <location>
        <begin position="1"/>
        <end position="20"/>
    </location>
</feature>
<evidence type="ECO:0000313" key="3">
    <source>
        <dbReference type="Proteomes" id="UP000015106"/>
    </source>
</evidence>
<dbReference type="EnsemblPlants" id="TuG1812G0400001487.01.T01">
    <property type="protein sequence ID" value="TuG1812G0400001487.01.T01.cds324991"/>
    <property type="gene ID" value="TuG1812G0400001487.01"/>
</dbReference>
<reference evidence="2" key="3">
    <citation type="submission" date="2022-06" db="UniProtKB">
        <authorList>
            <consortium name="EnsemblPlants"/>
        </authorList>
    </citation>
    <scope>IDENTIFICATION</scope>
</reference>
<accession>A0A8R7U4Y5</accession>
<protein>
    <submittedName>
        <fullName evidence="2">Uncharacterized protein</fullName>
    </submittedName>
</protein>
<proteinExistence type="predicted"/>
<organism evidence="2 3">
    <name type="scientific">Triticum urartu</name>
    <name type="common">Red wild einkorn</name>
    <name type="synonym">Crithodium urartu</name>
    <dbReference type="NCBI Taxonomy" id="4572"/>
    <lineage>
        <taxon>Eukaryota</taxon>
        <taxon>Viridiplantae</taxon>
        <taxon>Streptophyta</taxon>
        <taxon>Embryophyta</taxon>
        <taxon>Tracheophyta</taxon>
        <taxon>Spermatophyta</taxon>
        <taxon>Magnoliopsida</taxon>
        <taxon>Liliopsida</taxon>
        <taxon>Poales</taxon>
        <taxon>Poaceae</taxon>
        <taxon>BOP clade</taxon>
        <taxon>Pooideae</taxon>
        <taxon>Triticodae</taxon>
        <taxon>Triticeae</taxon>
        <taxon>Triticinae</taxon>
        <taxon>Triticum</taxon>
    </lineage>
</organism>
<dbReference type="AlphaFoldDB" id="A0A8R7U4Y5"/>
<dbReference type="Proteomes" id="UP000015106">
    <property type="component" value="Chromosome 4"/>
</dbReference>
<sequence>MCRAETTPTPSPSPAGSLHHQLSLDISLEDILIRT</sequence>
<keyword evidence="3" id="KW-1185">Reference proteome</keyword>
<reference evidence="3" key="1">
    <citation type="journal article" date="2013" name="Nature">
        <title>Draft genome of the wheat A-genome progenitor Triticum urartu.</title>
        <authorList>
            <person name="Ling H.Q."/>
            <person name="Zhao S."/>
            <person name="Liu D."/>
            <person name="Wang J."/>
            <person name="Sun H."/>
            <person name="Zhang C."/>
            <person name="Fan H."/>
            <person name="Li D."/>
            <person name="Dong L."/>
            <person name="Tao Y."/>
            <person name="Gao C."/>
            <person name="Wu H."/>
            <person name="Li Y."/>
            <person name="Cui Y."/>
            <person name="Guo X."/>
            <person name="Zheng S."/>
            <person name="Wang B."/>
            <person name="Yu K."/>
            <person name="Liang Q."/>
            <person name="Yang W."/>
            <person name="Lou X."/>
            <person name="Chen J."/>
            <person name="Feng M."/>
            <person name="Jian J."/>
            <person name="Zhang X."/>
            <person name="Luo G."/>
            <person name="Jiang Y."/>
            <person name="Liu J."/>
            <person name="Wang Z."/>
            <person name="Sha Y."/>
            <person name="Zhang B."/>
            <person name="Wu H."/>
            <person name="Tang D."/>
            <person name="Shen Q."/>
            <person name="Xue P."/>
            <person name="Zou S."/>
            <person name="Wang X."/>
            <person name="Liu X."/>
            <person name="Wang F."/>
            <person name="Yang Y."/>
            <person name="An X."/>
            <person name="Dong Z."/>
            <person name="Zhang K."/>
            <person name="Zhang X."/>
            <person name="Luo M.C."/>
            <person name="Dvorak J."/>
            <person name="Tong Y."/>
            <person name="Wang J."/>
            <person name="Yang H."/>
            <person name="Li Z."/>
            <person name="Wang D."/>
            <person name="Zhang A."/>
            <person name="Wang J."/>
        </authorList>
    </citation>
    <scope>NUCLEOTIDE SEQUENCE</scope>
    <source>
        <strain evidence="3">cv. G1812</strain>
    </source>
</reference>
<reference evidence="2" key="2">
    <citation type="submission" date="2018-03" db="EMBL/GenBank/DDBJ databases">
        <title>The Triticum urartu genome reveals the dynamic nature of wheat genome evolution.</title>
        <authorList>
            <person name="Ling H."/>
            <person name="Ma B."/>
            <person name="Shi X."/>
            <person name="Liu H."/>
            <person name="Dong L."/>
            <person name="Sun H."/>
            <person name="Cao Y."/>
            <person name="Gao Q."/>
            <person name="Zheng S."/>
            <person name="Li Y."/>
            <person name="Yu Y."/>
            <person name="Du H."/>
            <person name="Qi M."/>
            <person name="Li Y."/>
            <person name="Yu H."/>
            <person name="Cui Y."/>
            <person name="Wang N."/>
            <person name="Chen C."/>
            <person name="Wu H."/>
            <person name="Zhao Y."/>
            <person name="Zhang J."/>
            <person name="Li Y."/>
            <person name="Zhou W."/>
            <person name="Zhang B."/>
            <person name="Hu W."/>
            <person name="Eijk M."/>
            <person name="Tang J."/>
            <person name="Witsenboer H."/>
            <person name="Zhao S."/>
            <person name="Li Z."/>
            <person name="Zhang A."/>
            <person name="Wang D."/>
            <person name="Liang C."/>
        </authorList>
    </citation>
    <scope>NUCLEOTIDE SEQUENCE [LARGE SCALE GENOMIC DNA]</scope>
    <source>
        <strain evidence="2">cv. G1812</strain>
    </source>
</reference>
<name>A0A8R7U4Y5_TRIUA</name>